<proteinExistence type="predicted"/>
<feature type="compositionally biased region" description="Basic residues" evidence="1">
    <location>
        <begin position="98"/>
        <end position="111"/>
    </location>
</feature>
<gene>
    <name evidence="2" type="ORF">A3B74_03100</name>
</gene>
<dbReference type="EMBL" id="MHKB01000012">
    <property type="protein sequence ID" value="OGY78752.1"/>
    <property type="molecule type" value="Genomic_DNA"/>
</dbReference>
<evidence type="ECO:0008006" key="4">
    <source>
        <dbReference type="Google" id="ProtNLM"/>
    </source>
</evidence>
<protein>
    <recommendedName>
        <fullName evidence="4">Transposase DDE domain-containing protein</fullName>
    </recommendedName>
</protein>
<comment type="caution">
    <text evidence="2">The sequence shown here is derived from an EMBL/GenBank/DDBJ whole genome shotgun (WGS) entry which is preliminary data.</text>
</comment>
<dbReference type="Proteomes" id="UP000177165">
    <property type="component" value="Unassembled WGS sequence"/>
</dbReference>
<sequence>MKEETNREKRIKVMFRDLKQWCGLNAFQYQVFAAINHHVSLAYLGYTLVSYMRFKWKKEHGCETTGEMVRILRSHYPSSHEFLQCPKMSNWSTSARGRSLKSIKTPHSKAA</sequence>
<dbReference type="AlphaFoldDB" id="A0A1G2APC2"/>
<organism evidence="2 3">
    <name type="scientific">Candidatus Kerfeldbacteria bacterium RIFCSPHIGHO2_02_FULL_42_14</name>
    <dbReference type="NCBI Taxonomy" id="1798540"/>
    <lineage>
        <taxon>Bacteria</taxon>
        <taxon>Candidatus Kerfeldiibacteriota</taxon>
    </lineage>
</organism>
<evidence type="ECO:0000256" key="1">
    <source>
        <dbReference type="SAM" id="MobiDB-lite"/>
    </source>
</evidence>
<name>A0A1G2APC2_9BACT</name>
<feature type="region of interest" description="Disordered" evidence="1">
    <location>
        <begin position="91"/>
        <end position="111"/>
    </location>
</feature>
<evidence type="ECO:0000313" key="3">
    <source>
        <dbReference type="Proteomes" id="UP000177165"/>
    </source>
</evidence>
<accession>A0A1G2APC2</accession>
<reference evidence="2 3" key="1">
    <citation type="journal article" date="2016" name="Nat. Commun.">
        <title>Thousands of microbial genomes shed light on interconnected biogeochemical processes in an aquifer system.</title>
        <authorList>
            <person name="Anantharaman K."/>
            <person name="Brown C.T."/>
            <person name="Hug L.A."/>
            <person name="Sharon I."/>
            <person name="Castelle C.J."/>
            <person name="Probst A.J."/>
            <person name="Thomas B.C."/>
            <person name="Singh A."/>
            <person name="Wilkins M.J."/>
            <person name="Karaoz U."/>
            <person name="Brodie E.L."/>
            <person name="Williams K.H."/>
            <person name="Hubbard S.S."/>
            <person name="Banfield J.F."/>
        </authorList>
    </citation>
    <scope>NUCLEOTIDE SEQUENCE [LARGE SCALE GENOMIC DNA]</scope>
</reference>
<evidence type="ECO:0000313" key="2">
    <source>
        <dbReference type="EMBL" id="OGY78752.1"/>
    </source>
</evidence>